<evidence type="ECO:0000256" key="1">
    <source>
        <dbReference type="SAM" id="SignalP"/>
    </source>
</evidence>
<reference evidence="3" key="1">
    <citation type="submission" date="2016-10" db="EMBL/GenBank/DDBJ databases">
        <authorList>
            <person name="Varghese N."/>
            <person name="Submissions S."/>
        </authorList>
    </citation>
    <scope>NUCLEOTIDE SEQUENCE [LARGE SCALE GENOMIC DNA]</scope>
    <source>
        <strain evidence="3">Gh-67</strain>
    </source>
</reference>
<evidence type="ECO:0000313" key="2">
    <source>
        <dbReference type="EMBL" id="SDI02581.1"/>
    </source>
</evidence>
<protein>
    <submittedName>
        <fullName evidence="2">Uncharacterized protein</fullName>
    </submittedName>
</protein>
<evidence type="ECO:0000313" key="3">
    <source>
        <dbReference type="Proteomes" id="UP000199705"/>
    </source>
</evidence>
<dbReference type="EMBL" id="FNCG01000015">
    <property type="protein sequence ID" value="SDI02581.1"/>
    <property type="molecule type" value="Genomic_DNA"/>
</dbReference>
<gene>
    <name evidence="2" type="ORF">SAMN05192573_11565</name>
</gene>
<keyword evidence="3" id="KW-1185">Reference proteome</keyword>
<proteinExistence type="predicted"/>
<feature type="chain" id="PRO_5011586123" evidence="1">
    <location>
        <begin position="19"/>
        <end position="211"/>
    </location>
</feature>
<dbReference type="RefSeq" id="WP_091172838.1">
    <property type="nucleotide sequence ID" value="NZ_FNCG01000015.1"/>
</dbReference>
<dbReference type="AlphaFoldDB" id="A0A1G8H7T2"/>
<dbReference type="Proteomes" id="UP000199705">
    <property type="component" value="Unassembled WGS sequence"/>
</dbReference>
<feature type="signal peptide" evidence="1">
    <location>
        <begin position="1"/>
        <end position="18"/>
    </location>
</feature>
<accession>A0A1G8H7T2</accession>
<organism evidence="2 3">
    <name type="scientific">Mucilaginibacter gossypii</name>
    <dbReference type="NCBI Taxonomy" id="551996"/>
    <lineage>
        <taxon>Bacteria</taxon>
        <taxon>Pseudomonadati</taxon>
        <taxon>Bacteroidota</taxon>
        <taxon>Sphingobacteriia</taxon>
        <taxon>Sphingobacteriales</taxon>
        <taxon>Sphingobacteriaceae</taxon>
        <taxon>Mucilaginibacter</taxon>
    </lineage>
</organism>
<name>A0A1G8H7T2_9SPHI</name>
<dbReference type="STRING" id="551996.SAMN05192573_11565"/>
<sequence>MKYLFLFIFITITSIVKAQDFAALKAGQSKAERIIFNDEDAKAMMAFYDRSANKTQNKLIASVQASANKHIPPVLFTMAMVLFGQEKYSDACFWFYVAQLRSRYDVNRSVDKTVSAANWNGPIGMSINQYAFEHLDTLEKVVPQVVAYVTANDELYDQRWINVLTARDKVKDEDIDKLSVDKSLWPVIKKETIDSYYADFKEVVNKARQKQ</sequence>
<keyword evidence="1" id="KW-0732">Signal</keyword>